<proteinExistence type="predicted"/>
<evidence type="ECO:0000313" key="1">
    <source>
        <dbReference type="EMBL" id="KIL65640.1"/>
    </source>
</evidence>
<organism evidence="1 2">
    <name type="scientific">Amanita muscaria (strain Koide BX008)</name>
    <dbReference type="NCBI Taxonomy" id="946122"/>
    <lineage>
        <taxon>Eukaryota</taxon>
        <taxon>Fungi</taxon>
        <taxon>Dikarya</taxon>
        <taxon>Basidiomycota</taxon>
        <taxon>Agaricomycotina</taxon>
        <taxon>Agaricomycetes</taxon>
        <taxon>Agaricomycetidae</taxon>
        <taxon>Agaricales</taxon>
        <taxon>Pluteineae</taxon>
        <taxon>Amanitaceae</taxon>
        <taxon>Amanita</taxon>
    </lineage>
</organism>
<reference evidence="1 2" key="1">
    <citation type="submission" date="2014-04" db="EMBL/GenBank/DDBJ databases">
        <title>Evolutionary Origins and Diversification of the Mycorrhizal Mutualists.</title>
        <authorList>
            <consortium name="DOE Joint Genome Institute"/>
            <consortium name="Mycorrhizal Genomics Consortium"/>
            <person name="Kohler A."/>
            <person name="Kuo A."/>
            <person name="Nagy L.G."/>
            <person name="Floudas D."/>
            <person name="Copeland A."/>
            <person name="Barry K.W."/>
            <person name="Cichocki N."/>
            <person name="Veneault-Fourrey C."/>
            <person name="LaButti K."/>
            <person name="Lindquist E.A."/>
            <person name="Lipzen A."/>
            <person name="Lundell T."/>
            <person name="Morin E."/>
            <person name="Murat C."/>
            <person name="Riley R."/>
            <person name="Ohm R."/>
            <person name="Sun H."/>
            <person name="Tunlid A."/>
            <person name="Henrissat B."/>
            <person name="Grigoriev I.V."/>
            <person name="Hibbett D.S."/>
            <person name="Martin F."/>
        </authorList>
    </citation>
    <scope>NUCLEOTIDE SEQUENCE [LARGE SCALE GENOMIC DNA]</scope>
    <source>
        <strain evidence="1 2">Koide BX008</strain>
    </source>
</reference>
<name>A0A0C2SQT1_AMAMK</name>
<dbReference type="InParanoid" id="A0A0C2SQT1"/>
<dbReference type="AlphaFoldDB" id="A0A0C2SQT1"/>
<keyword evidence="2" id="KW-1185">Reference proteome</keyword>
<dbReference type="EMBL" id="KN818241">
    <property type="protein sequence ID" value="KIL65640.1"/>
    <property type="molecule type" value="Genomic_DNA"/>
</dbReference>
<gene>
    <name evidence="1" type="ORF">M378DRAFT_521158</name>
</gene>
<sequence>MQLLLMPSCDCTLTPSKLYHPLHISWPPKAVLKAKLANPRTWFAQLPGIFVSRRCFSYCNESIQVLDDKSDNRVPDIRRALSKSGYA</sequence>
<dbReference type="HOGENOM" id="CLU_2482860_0_0_1"/>
<accession>A0A0C2SQT1</accession>
<evidence type="ECO:0000313" key="2">
    <source>
        <dbReference type="Proteomes" id="UP000054549"/>
    </source>
</evidence>
<dbReference type="Proteomes" id="UP000054549">
    <property type="component" value="Unassembled WGS sequence"/>
</dbReference>
<protein>
    <submittedName>
        <fullName evidence="1">Uncharacterized protein</fullName>
    </submittedName>
</protein>